<dbReference type="InterPro" id="IPR013740">
    <property type="entry name" value="Redoxin"/>
</dbReference>
<accession>A0A1H4F8H8</accession>
<proteinExistence type="predicted"/>
<evidence type="ECO:0000313" key="5">
    <source>
        <dbReference type="EMBL" id="SEA93207.1"/>
    </source>
</evidence>
<evidence type="ECO:0000256" key="1">
    <source>
        <dbReference type="ARBA" id="ARBA00004196"/>
    </source>
</evidence>
<dbReference type="PROSITE" id="PS51352">
    <property type="entry name" value="THIOREDOXIN_2"/>
    <property type="match status" value="1"/>
</dbReference>
<keyword evidence="6" id="KW-1185">Reference proteome</keyword>
<dbReference type="STRING" id="425514.SAMN05443550_10750"/>
<dbReference type="EMBL" id="FNRA01000007">
    <property type="protein sequence ID" value="SEA93207.1"/>
    <property type="molecule type" value="Genomic_DNA"/>
</dbReference>
<evidence type="ECO:0000313" key="6">
    <source>
        <dbReference type="Proteomes" id="UP000198850"/>
    </source>
</evidence>
<dbReference type="PANTHER" id="PTHR42852">
    <property type="entry name" value="THIOL:DISULFIDE INTERCHANGE PROTEIN DSBE"/>
    <property type="match status" value="1"/>
</dbReference>
<dbReference type="PANTHER" id="PTHR42852:SF13">
    <property type="entry name" value="PROTEIN DIPZ"/>
    <property type="match status" value="1"/>
</dbReference>
<evidence type="ECO:0000256" key="3">
    <source>
        <dbReference type="ARBA" id="ARBA00023284"/>
    </source>
</evidence>
<organism evidence="5 6">
    <name type="scientific">Pedobacter hartonius</name>
    <dbReference type="NCBI Taxonomy" id="425514"/>
    <lineage>
        <taxon>Bacteria</taxon>
        <taxon>Pseudomonadati</taxon>
        <taxon>Bacteroidota</taxon>
        <taxon>Sphingobacteriia</taxon>
        <taxon>Sphingobacteriales</taxon>
        <taxon>Sphingobacteriaceae</taxon>
        <taxon>Pedobacter</taxon>
    </lineage>
</organism>
<dbReference type="InterPro" id="IPR017937">
    <property type="entry name" value="Thioredoxin_CS"/>
</dbReference>
<keyword evidence="3" id="KW-0676">Redox-active center</keyword>
<dbReference type="AlphaFoldDB" id="A0A1H4F8H8"/>
<dbReference type="GO" id="GO:0016853">
    <property type="term" value="F:isomerase activity"/>
    <property type="evidence" value="ECO:0007669"/>
    <property type="project" value="UniProtKB-KW"/>
</dbReference>
<dbReference type="GO" id="GO:0030313">
    <property type="term" value="C:cell envelope"/>
    <property type="evidence" value="ECO:0007669"/>
    <property type="project" value="UniProtKB-SubCell"/>
</dbReference>
<dbReference type="PROSITE" id="PS00194">
    <property type="entry name" value="THIOREDOXIN_1"/>
    <property type="match status" value="1"/>
</dbReference>
<protein>
    <submittedName>
        <fullName evidence="5">Thiol-disulfide isomerase or thioredoxin</fullName>
    </submittedName>
</protein>
<dbReference type="RefSeq" id="WP_090557398.1">
    <property type="nucleotide sequence ID" value="NZ_FNRA01000007.1"/>
</dbReference>
<dbReference type="GO" id="GO:0016491">
    <property type="term" value="F:oxidoreductase activity"/>
    <property type="evidence" value="ECO:0007669"/>
    <property type="project" value="InterPro"/>
</dbReference>
<dbReference type="Pfam" id="PF08534">
    <property type="entry name" value="Redoxin"/>
    <property type="match status" value="1"/>
</dbReference>
<dbReference type="CDD" id="cd02966">
    <property type="entry name" value="TlpA_like_family"/>
    <property type="match status" value="1"/>
</dbReference>
<keyword evidence="2" id="KW-0201">Cytochrome c-type biogenesis</keyword>
<reference evidence="5 6" key="1">
    <citation type="submission" date="2016-10" db="EMBL/GenBank/DDBJ databases">
        <authorList>
            <person name="de Groot N.N."/>
        </authorList>
    </citation>
    <scope>NUCLEOTIDE SEQUENCE [LARGE SCALE GENOMIC DNA]</scope>
    <source>
        <strain evidence="5 6">DSM 19033</strain>
    </source>
</reference>
<comment type="subcellular location">
    <subcellularLocation>
        <location evidence="1">Cell envelope</location>
    </subcellularLocation>
</comment>
<dbReference type="OrthoDB" id="9815205at2"/>
<dbReference type="Gene3D" id="3.40.30.10">
    <property type="entry name" value="Glutaredoxin"/>
    <property type="match status" value="1"/>
</dbReference>
<dbReference type="InterPro" id="IPR013766">
    <property type="entry name" value="Thioredoxin_domain"/>
</dbReference>
<dbReference type="InterPro" id="IPR050553">
    <property type="entry name" value="Thioredoxin_ResA/DsbE_sf"/>
</dbReference>
<evidence type="ECO:0000259" key="4">
    <source>
        <dbReference type="PROSITE" id="PS51352"/>
    </source>
</evidence>
<feature type="domain" description="Thioredoxin" evidence="4">
    <location>
        <begin position="53"/>
        <end position="193"/>
    </location>
</feature>
<name>A0A1H4F8H8_9SPHI</name>
<dbReference type="GO" id="GO:0017004">
    <property type="term" value="P:cytochrome complex assembly"/>
    <property type="evidence" value="ECO:0007669"/>
    <property type="project" value="UniProtKB-KW"/>
</dbReference>
<dbReference type="Proteomes" id="UP000198850">
    <property type="component" value="Unassembled WGS sequence"/>
</dbReference>
<keyword evidence="5" id="KW-0413">Isomerase</keyword>
<dbReference type="SUPFAM" id="SSF52833">
    <property type="entry name" value="Thioredoxin-like"/>
    <property type="match status" value="1"/>
</dbReference>
<evidence type="ECO:0000256" key="2">
    <source>
        <dbReference type="ARBA" id="ARBA00022748"/>
    </source>
</evidence>
<sequence length="195" mass="21538">MKRILNIKNIFNTALIILFLVLLFVPSAKAMLLKGLIKAGFFSPDTSEASAGRLPVSDLSGIQFKDINGKIVDLGDLKGKIIFLNFWATWCPPCLAEMPAVNKLYEKFGNDNDVVFILADADGNLVKSQKFMNRKKFGLPVYAIASEMPEILFQGSLPTTVVFDKQGRIAYHEAGAANYGSPKFIAFINRLKTTN</sequence>
<dbReference type="InterPro" id="IPR036249">
    <property type="entry name" value="Thioredoxin-like_sf"/>
</dbReference>
<gene>
    <name evidence="5" type="ORF">SAMN05443550_10750</name>
</gene>